<dbReference type="EMBL" id="BAABGN010000011">
    <property type="protein sequence ID" value="GAA4426803.1"/>
    <property type="molecule type" value="Genomic_DNA"/>
</dbReference>
<feature type="region of interest" description="Disordered" evidence="4">
    <location>
        <begin position="440"/>
        <end position="470"/>
    </location>
</feature>
<organism evidence="7 8">
    <name type="scientific">Georgenia halophila</name>
    <dbReference type="NCBI Taxonomy" id="620889"/>
    <lineage>
        <taxon>Bacteria</taxon>
        <taxon>Bacillati</taxon>
        <taxon>Actinomycetota</taxon>
        <taxon>Actinomycetes</taxon>
        <taxon>Micrococcales</taxon>
        <taxon>Bogoriellaceae</taxon>
        <taxon>Georgenia</taxon>
    </lineage>
</organism>
<evidence type="ECO:0000256" key="2">
    <source>
        <dbReference type="ARBA" id="ARBA00007161"/>
    </source>
</evidence>
<feature type="domain" description="Flotillin C-terminal" evidence="6">
    <location>
        <begin position="336"/>
        <end position="418"/>
    </location>
</feature>
<feature type="region of interest" description="Disordered" evidence="4">
    <location>
        <begin position="303"/>
        <end position="359"/>
    </location>
</feature>
<proteinExistence type="inferred from homology"/>
<comment type="caution">
    <text evidence="7">The sequence shown here is derived from an EMBL/GenBank/DDBJ whole genome shotgun (WGS) entry which is preliminary data.</text>
</comment>
<dbReference type="Pfam" id="PF01145">
    <property type="entry name" value="Band_7"/>
    <property type="match status" value="1"/>
</dbReference>
<evidence type="ECO:0000256" key="4">
    <source>
        <dbReference type="SAM" id="MobiDB-lite"/>
    </source>
</evidence>
<name>A0ABP8LC13_9MICO</name>
<dbReference type="Gene3D" id="3.30.479.30">
    <property type="entry name" value="Band 7 domain"/>
    <property type="match status" value="1"/>
</dbReference>
<feature type="compositionally biased region" description="Basic and acidic residues" evidence="4">
    <location>
        <begin position="205"/>
        <end position="244"/>
    </location>
</feature>
<dbReference type="PANTHER" id="PTHR13806:SF46">
    <property type="entry name" value="FLOTILLIN-1-RELATED"/>
    <property type="match status" value="1"/>
</dbReference>
<dbReference type="CDD" id="cd03399">
    <property type="entry name" value="SPFH_flotillin"/>
    <property type="match status" value="1"/>
</dbReference>
<dbReference type="SUPFAM" id="SSF117892">
    <property type="entry name" value="Band 7/SPFH domain"/>
    <property type="match status" value="1"/>
</dbReference>
<evidence type="ECO:0000259" key="5">
    <source>
        <dbReference type="Pfam" id="PF01145"/>
    </source>
</evidence>
<dbReference type="InterPro" id="IPR001107">
    <property type="entry name" value="Band_7"/>
</dbReference>
<comment type="similarity">
    <text evidence="2">Belongs to the band 7/mec-2 family. Flotillin subfamily.</text>
</comment>
<evidence type="ECO:0000313" key="8">
    <source>
        <dbReference type="Proteomes" id="UP001500622"/>
    </source>
</evidence>
<dbReference type="InterPro" id="IPR031905">
    <property type="entry name" value="Flotillin_C"/>
</dbReference>
<feature type="compositionally biased region" description="Basic and acidic residues" evidence="4">
    <location>
        <begin position="309"/>
        <end position="323"/>
    </location>
</feature>
<sequence>MEMGFLATGLGALAVLVLAALIGYIVFRRAYRVAAPNEALVITGRSPSKSQGGDIDLESGTRIVVGSRAFVRPLFERSHSISLSSRQIVVDVESQSVDGIFLSLQAVAQVKIGEEVGEIRKAAQRFLDQQNKIDSYSQEILSGALRAVVGTLTVTEVLRDRTTFAKQVQENAVDSMNNQGLVIDTLQVISVTDEGDYLRNLGRPEAAKKEQQARVAESEARRSSTEAENRDGQKIAESQKELDLRNASIAKETAEERAEAQAAQELAEARQRQRVLDERQKIAEQENELRERELVREVRKPADATQYAAEREADSQRYTREQESQAALIEAQNDSQAVKARGQAEADSTRAKGEAEAASVQASAEAYKQFTEAAVLSQVLEALPQIAREIAAPMSNIDSLSIVSSDGESRLGENVASGMKRTFDAVKSTTGLDIQSLIESAKEANPDEVAEPSPLTRENAVADEVASEAK</sequence>
<evidence type="ECO:0000313" key="7">
    <source>
        <dbReference type="EMBL" id="GAA4426803.1"/>
    </source>
</evidence>
<evidence type="ECO:0000256" key="3">
    <source>
        <dbReference type="ARBA" id="ARBA00023136"/>
    </source>
</evidence>
<dbReference type="Proteomes" id="UP001500622">
    <property type="component" value="Unassembled WGS sequence"/>
</dbReference>
<dbReference type="InterPro" id="IPR027705">
    <property type="entry name" value="Flotillin_fam"/>
</dbReference>
<dbReference type="PANTHER" id="PTHR13806">
    <property type="entry name" value="FLOTILLIN-RELATED"/>
    <property type="match status" value="1"/>
</dbReference>
<feature type="compositionally biased region" description="Basic and acidic residues" evidence="4">
    <location>
        <begin position="342"/>
        <end position="355"/>
    </location>
</feature>
<gene>
    <name evidence="7" type="ORF">GCM10023169_26020</name>
</gene>
<dbReference type="InterPro" id="IPR036013">
    <property type="entry name" value="Band_7/SPFH_dom_sf"/>
</dbReference>
<keyword evidence="8" id="KW-1185">Reference proteome</keyword>
<feature type="region of interest" description="Disordered" evidence="4">
    <location>
        <begin position="202"/>
        <end position="244"/>
    </location>
</feature>
<feature type="domain" description="Band 7" evidence="5">
    <location>
        <begin position="35"/>
        <end position="221"/>
    </location>
</feature>
<comment type="subcellular location">
    <subcellularLocation>
        <location evidence="1">Membrane</location>
    </subcellularLocation>
</comment>
<dbReference type="Pfam" id="PF15975">
    <property type="entry name" value="Flot"/>
    <property type="match status" value="1"/>
</dbReference>
<accession>A0ABP8LC13</accession>
<reference evidence="8" key="1">
    <citation type="journal article" date="2019" name="Int. J. Syst. Evol. Microbiol.">
        <title>The Global Catalogue of Microorganisms (GCM) 10K type strain sequencing project: providing services to taxonomists for standard genome sequencing and annotation.</title>
        <authorList>
            <consortium name="The Broad Institute Genomics Platform"/>
            <consortium name="The Broad Institute Genome Sequencing Center for Infectious Disease"/>
            <person name="Wu L."/>
            <person name="Ma J."/>
        </authorList>
    </citation>
    <scope>NUCLEOTIDE SEQUENCE [LARGE SCALE GENOMIC DNA]</scope>
    <source>
        <strain evidence="8">JCM 17810</strain>
    </source>
</reference>
<evidence type="ECO:0000259" key="6">
    <source>
        <dbReference type="Pfam" id="PF15975"/>
    </source>
</evidence>
<protein>
    <submittedName>
        <fullName evidence="7">Flotillin family protein</fullName>
    </submittedName>
</protein>
<evidence type="ECO:0000256" key="1">
    <source>
        <dbReference type="ARBA" id="ARBA00004370"/>
    </source>
</evidence>
<keyword evidence="3" id="KW-0472">Membrane</keyword>